<reference evidence="2" key="2">
    <citation type="journal article" date="2024" name="Antonie Van Leeuwenhoek">
        <title>Roseihalotalea indica gen. nov., sp. nov., a halophilic Bacteroidetes from mesopelagic Southwest Indian Ocean with higher carbohydrate metabolic potential.</title>
        <authorList>
            <person name="Chen B."/>
            <person name="Zhang M."/>
            <person name="Lin D."/>
            <person name="Ye J."/>
            <person name="Tang K."/>
        </authorList>
    </citation>
    <scope>NUCLEOTIDE SEQUENCE</scope>
    <source>
        <strain evidence="2">TK19036</strain>
    </source>
</reference>
<feature type="transmembrane region" description="Helical" evidence="1">
    <location>
        <begin position="113"/>
        <end position="137"/>
    </location>
</feature>
<dbReference type="PANTHER" id="PTHR39419">
    <property type="entry name" value="SLL0814 PROTEIN"/>
    <property type="match status" value="1"/>
</dbReference>
<evidence type="ECO:0000313" key="2">
    <source>
        <dbReference type="EMBL" id="WKN35805.1"/>
    </source>
</evidence>
<dbReference type="InterPro" id="IPR007354">
    <property type="entry name" value="CruF-like"/>
</dbReference>
<protein>
    <submittedName>
        <fullName evidence="2">Carotenoid biosynthesis protein</fullName>
    </submittedName>
</protein>
<dbReference type="Pfam" id="PF04240">
    <property type="entry name" value="Caroten_synth"/>
    <property type="match status" value="1"/>
</dbReference>
<sequence length="194" mass="22191">MAGVIGLAWPVTRPYFEWATPVNLIVSAIILLTFHTQWNISFYIFLIISILLGYSIEVIGVHTQAIFGAYQYGNTLGYKLLDVPLVIGVNWLILAYGFGCICAQIPIPPLFKALIAALFMVALDYIIEPVAVYFDFWRWENNTIPLQNYLGWFGVATAMQTMFMYLPFKKQNLISFYLIVTQIIFFLLLRIIVV</sequence>
<accession>A0AA49GNG1</accession>
<reference evidence="2" key="1">
    <citation type="journal article" date="2023" name="Comput. Struct. Biotechnol. J.">
        <title>Discovery of a novel marine Bacteroidetes with a rich repertoire of carbohydrate-active enzymes.</title>
        <authorList>
            <person name="Chen B."/>
            <person name="Liu G."/>
            <person name="Chen Q."/>
            <person name="Wang H."/>
            <person name="Liu L."/>
            <person name="Tang K."/>
        </authorList>
    </citation>
    <scope>NUCLEOTIDE SEQUENCE</scope>
    <source>
        <strain evidence="2">TK19036</strain>
    </source>
</reference>
<organism evidence="2">
    <name type="scientific">Roseihalotalea indica</name>
    <dbReference type="NCBI Taxonomy" id="2867963"/>
    <lineage>
        <taxon>Bacteria</taxon>
        <taxon>Pseudomonadati</taxon>
        <taxon>Bacteroidota</taxon>
        <taxon>Cytophagia</taxon>
        <taxon>Cytophagales</taxon>
        <taxon>Catalimonadaceae</taxon>
        <taxon>Roseihalotalea</taxon>
    </lineage>
</organism>
<keyword evidence="1" id="KW-0472">Membrane</keyword>
<dbReference type="EMBL" id="CP120682">
    <property type="protein sequence ID" value="WKN35805.1"/>
    <property type="molecule type" value="Genomic_DNA"/>
</dbReference>
<evidence type="ECO:0000256" key="1">
    <source>
        <dbReference type="SAM" id="Phobius"/>
    </source>
</evidence>
<feature type="transmembrane region" description="Helical" evidence="1">
    <location>
        <begin position="149"/>
        <end position="168"/>
    </location>
</feature>
<dbReference type="PANTHER" id="PTHR39419:SF1">
    <property type="entry name" value="SLL0814 PROTEIN"/>
    <property type="match status" value="1"/>
</dbReference>
<feature type="transmembrane region" description="Helical" evidence="1">
    <location>
        <begin position="83"/>
        <end position="107"/>
    </location>
</feature>
<gene>
    <name evidence="2" type="ORF">K4G66_25895</name>
</gene>
<name>A0AA49GNG1_9BACT</name>
<keyword evidence="1" id="KW-0812">Transmembrane</keyword>
<keyword evidence="1" id="KW-1133">Transmembrane helix</keyword>
<feature type="transmembrane region" description="Helical" evidence="1">
    <location>
        <begin position="40"/>
        <end position="62"/>
    </location>
</feature>
<feature type="transmembrane region" description="Helical" evidence="1">
    <location>
        <begin position="174"/>
        <end position="193"/>
    </location>
</feature>
<dbReference type="AlphaFoldDB" id="A0AA49GNG1"/>
<feature type="transmembrane region" description="Helical" evidence="1">
    <location>
        <begin position="15"/>
        <end position="34"/>
    </location>
</feature>
<proteinExistence type="predicted"/>